<dbReference type="EMBL" id="JAIWYP010000009">
    <property type="protein sequence ID" value="KAH3773597.1"/>
    <property type="molecule type" value="Genomic_DNA"/>
</dbReference>
<keyword evidence="11" id="KW-0675">Receptor</keyword>
<dbReference type="AlphaFoldDB" id="A0A9D4E8F9"/>
<dbReference type="PANTHER" id="PTHR24365">
    <property type="entry name" value="TOLL-LIKE RECEPTOR"/>
    <property type="match status" value="1"/>
</dbReference>
<dbReference type="SUPFAM" id="SSF52047">
    <property type="entry name" value="RNI-like"/>
    <property type="match status" value="1"/>
</dbReference>
<dbReference type="GO" id="GO:0004888">
    <property type="term" value="F:transmembrane signaling receptor activity"/>
    <property type="evidence" value="ECO:0007669"/>
    <property type="project" value="InterPro"/>
</dbReference>
<dbReference type="GO" id="GO:0005886">
    <property type="term" value="C:plasma membrane"/>
    <property type="evidence" value="ECO:0007669"/>
    <property type="project" value="TreeGrafter"/>
</dbReference>
<dbReference type="Pfam" id="PF01582">
    <property type="entry name" value="TIR"/>
    <property type="match status" value="1"/>
</dbReference>
<evidence type="ECO:0000256" key="10">
    <source>
        <dbReference type="ARBA" id="ARBA00023136"/>
    </source>
</evidence>
<name>A0A9D4E8F9_DREPO</name>
<keyword evidence="4" id="KW-0433">Leucine-rich repeat</keyword>
<evidence type="ECO:0000256" key="5">
    <source>
        <dbReference type="ARBA" id="ARBA00022692"/>
    </source>
</evidence>
<organism evidence="15 16">
    <name type="scientific">Dreissena polymorpha</name>
    <name type="common">Zebra mussel</name>
    <name type="synonym">Mytilus polymorpha</name>
    <dbReference type="NCBI Taxonomy" id="45954"/>
    <lineage>
        <taxon>Eukaryota</taxon>
        <taxon>Metazoa</taxon>
        <taxon>Spiralia</taxon>
        <taxon>Lophotrochozoa</taxon>
        <taxon>Mollusca</taxon>
        <taxon>Bivalvia</taxon>
        <taxon>Autobranchia</taxon>
        <taxon>Heteroconchia</taxon>
        <taxon>Euheterodonta</taxon>
        <taxon>Imparidentia</taxon>
        <taxon>Neoheterodontei</taxon>
        <taxon>Myida</taxon>
        <taxon>Dreissenoidea</taxon>
        <taxon>Dreissenidae</taxon>
        <taxon>Dreissena</taxon>
    </lineage>
</organism>
<evidence type="ECO:0000313" key="16">
    <source>
        <dbReference type="Proteomes" id="UP000828390"/>
    </source>
</evidence>
<dbReference type="SUPFAM" id="SSF52200">
    <property type="entry name" value="Toll/Interleukin receptor TIR domain"/>
    <property type="match status" value="1"/>
</dbReference>
<dbReference type="PIRSF" id="PIRSF037595">
    <property type="entry name" value="Toll-like_receptor"/>
    <property type="match status" value="1"/>
</dbReference>
<dbReference type="InterPro" id="IPR000157">
    <property type="entry name" value="TIR_dom"/>
</dbReference>
<evidence type="ECO:0000256" key="7">
    <source>
        <dbReference type="ARBA" id="ARBA00022737"/>
    </source>
</evidence>
<keyword evidence="5 13" id="KW-0812">Transmembrane</keyword>
<dbReference type="Gene3D" id="3.40.50.10140">
    <property type="entry name" value="Toll/interleukin-1 receptor homology (TIR) domain"/>
    <property type="match status" value="1"/>
</dbReference>
<feature type="transmembrane region" description="Helical" evidence="13">
    <location>
        <begin position="631"/>
        <end position="655"/>
    </location>
</feature>
<dbReference type="InterPro" id="IPR003591">
    <property type="entry name" value="Leu-rich_rpt_typical-subtyp"/>
</dbReference>
<evidence type="ECO:0000256" key="8">
    <source>
        <dbReference type="ARBA" id="ARBA00022859"/>
    </source>
</evidence>
<accession>A0A9D4E8F9</accession>
<evidence type="ECO:0000256" key="1">
    <source>
        <dbReference type="ARBA" id="ARBA00004479"/>
    </source>
</evidence>
<keyword evidence="10 13" id="KW-0472">Membrane</keyword>
<dbReference type="SMART" id="SM00369">
    <property type="entry name" value="LRR_TYP"/>
    <property type="match status" value="6"/>
</dbReference>
<dbReference type="GO" id="GO:0002224">
    <property type="term" value="P:toll-like receptor signaling pathway"/>
    <property type="evidence" value="ECO:0007669"/>
    <property type="project" value="InterPro"/>
</dbReference>
<dbReference type="InterPro" id="IPR032675">
    <property type="entry name" value="LRR_dom_sf"/>
</dbReference>
<evidence type="ECO:0000256" key="9">
    <source>
        <dbReference type="ARBA" id="ARBA00022989"/>
    </source>
</evidence>
<evidence type="ECO:0000259" key="14">
    <source>
        <dbReference type="PROSITE" id="PS50104"/>
    </source>
</evidence>
<dbReference type="InterPro" id="IPR001611">
    <property type="entry name" value="Leu-rich_rpt"/>
</dbReference>
<dbReference type="InterPro" id="IPR035897">
    <property type="entry name" value="Toll_tir_struct_dom_sf"/>
</dbReference>
<keyword evidence="9 13" id="KW-1133">Transmembrane helix</keyword>
<evidence type="ECO:0000256" key="4">
    <source>
        <dbReference type="ARBA" id="ARBA00022614"/>
    </source>
</evidence>
<dbReference type="FunFam" id="3.40.50.10140:FF:000001">
    <property type="entry name" value="Toll-like receptor 2"/>
    <property type="match status" value="1"/>
</dbReference>
<sequence>MDCEGKHISKIAEICSVLGNNTMETRVTLRAGRNNFGNFNATELEGCEHLNELNVHFNQISEFRKDTFINFTNLKVLDLSRNNLMVFKSGWSSEFMPLSITTLILNGCPVDTAAIRNYPKLSHLRKLQMLRIDGLRDNFDIGKHTNMLQELSLSGLYSYSHCSIPHISNWTFKQLVSVVKLNISACNVRSISAGAFEHLKHLQILDLSYNRKLGFRSMENISYGLQFTDIRSVYMSYIHTTFGLGTSLLKQDLCYIWNTSIEEMFIAGNRLMSFETNALILLPDSLTTMDVSDNGLVFLPYLLQTSCMKNVRKMFGALQHSSHYPSRYIVEDTDDGRQGCEERAFSSCPYMHEAFLMKIAANKRPCNYIQPNLRNISLETDLPKHLEFVDFHESNLIYKVQINFNITPHENALKHIDLSNNVFNIFTGEYGPFPNIEVINVSRCYMVQIGEKSLNYPSLKILRLDNNYLGDQLADSMRSNIFECLTSLKCLNLSSNGITILHRSTFAPLTNLTDLDLNCNNIGNLDIMLPSLSNLLHIDLHVNSLHALARNMRAGLELNARKLNSTFEIDLRNNSLDYSCENQDFLNWLYEHQSNMKTFELYVFRLSDGRIMGATWFQKEISHLEGTCRSYTLLIVLCCIGISSALATVVGGVIYRHRWKLRYLLFMSRKRFFGYRRLPDYTLIENYRFDAFISYAEDHFRFILDEVIPRLEAENVSLCLHQRDFLPGNAISDNIIHAIQSSRKTIVILSEAFLRSKWCMYEFNMARMESMYSREDQVCLVIVMLEPVPNNKMPLEMLRWVQENSYIEYTHEPDGNRMFWENIVLAIK</sequence>
<dbReference type="Pfam" id="PF13855">
    <property type="entry name" value="LRR_8"/>
    <property type="match status" value="3"/>
</dbReference>
<evidence type="ECO:0000256" key="13">
    <source>
        <dbReference type="SAM" id="Phobius"/>
    </source>
</evidence>
<dbReference type="Gene3D" id="3.80.10.10">
    <property type="entry name" value="Ribonuclease Inhibitor"/>
    <property type="match status" value="3"/>
</dbReference>
<gene>
    <name evidence="15" type="ORF">DPMN_174959</name>
</gene>
<keyword evidence="6" id="KW-0732">Signal</keyword>
<evidence type="ECO:0000256" key="2">
    <source>
        <dbReference type="ARBA" id="ARBA00009634"/>
    </source>
</evidence>
<evidence type="ECO:0000256" key="12">
    <source>
        <dbReference type="ARBA" id="ARBA00023180"/>
    </source>
</evidence>
<dbReference type="InterPro" id="IPR017241">
    <property type="entry name" value="Toll-like_receptor"/>
</dbReference>
<dbReference type="PRINTS" id="PR01537">
    <property type="entry name" value="INTRLKN1R1F"/>
</dbReference>
<keyword evidence="7" id="KW-0677">Repeat</keyword>
<comment type="similarity">
    <text evidence="2">Belongs to the Toll-like receptor family.</text>
</comment>
<keyword evidence="12" id="KW-0325">Glycoprotein</keyword>
<keyword evidence="3" id="KW-0399">Innate immunity</keyword>
<evidence type="ECO:0000313" key="15">
    <source>
        <dbReference type="EMBL" id="KAH3773597.1"/>
    </source>
</evidence>
<reference evidence="15" key="2">
    <citation type="submission" date="2020-11" db="EMBL/GenBank/DDBJ databases">
        <authorList>
            <person name="McCartney M.A."/>
            <person name="Auch B."/>
            <person name="Kono T."/>
            <person name="Mallez S."/>
            <person name="Becker A."/>
            <person name="Gohl D.M."/>
            <person name="Silverstein K.A.T."/>
            <person name="Koren S."/>
            <person name="Bechman K.B."/>
            <person name="Herman A."/>
            <person name="Abrahante J.E."/>
            <person name="Garbe J."/>
        </authorList>
    </citation>
    <scope>NUCLEOTIDE SEQUENCE</scope>
    <source>
        <strain evidence="15">Duluth1</strain>
        <tissue evidence="15">Whole animal</tissue>
    </source>
</reference>
<dbReference type="PROSITE" id="PS51450">
    <property type="entry name" value="LRR"/>
    <property type="match status" value="1"/>
</dbReference>
<evidence type="ECO:0000256" key="6">
    <source>
        <dbReference type="ARBA" id="ARBA00022729"/>
    </source>
</evidence>
<comment type="subcellular location">
    <subcellularLocation>
        <location evidence="1">Membrane</location>
        <topology evidence="1">Single-pass type I membrane protein</topology>
    </subcellularLocation>
</comment>
<dbReference type="GO" id="GO:0045087">
    <property type="term" value="P:innate immune response"/>
    <property type="evidence" value="ECO:0007669"/>
    <property type="project" value="UniProtKB-KW"/>
</dbReference>
<dbReference type="PROSITE" id="PS50104">
    <property type="entry name" value="TIR"/>
    <property type="match status" value="1"/>
</dbReference>
<proteinExistence type="inferred from homology"/>
<dbReference type="Proteomes" id="UP000828390">
    <property type="component" value="Unassembled WGS sequence"/>
</dbReference>
<evidence type="ECO:0000256" key="3">
    <source>
        <dbReference type="ARBA" id="ARBA00022588"/>
    </source>
</evidence>
<comment type="caution">
    <text evidence="15">The sequence shown here is derived from an EMBL/GenBank/DDBJ whole genome shotgun (WGS) entry which is preliminary data.</text>
</comment>
<keyword evidence="8" id="KW-0391">Immunity</keyword>
<reference evidence="15" key="1">
    <citation type="journal article" date="2019" name="bioRxiv">
        <title>The Genome of the Zebra Mussel, Dreissena polymorpha: A Resource for Invasive Species Research.</title>
        <authorList>
            <person name="McCartney M.A."/>
            <person name="Auch B."/>
            <person name="Kono T."/>
            <person name="Mallez S."/>
            <person name="Zhang Y."/>
            <person name="Obille A."/>
            <person name="Becker A."/>
            <person name="Abrahante J.E."/>
            <person name="Garbe J."/>
            <person name="Badalamenti J.P."/>
            <person name="Herman A."/>
            <person name="Mangelson H."/>
            <person name="Liachko I."/>
            <person name="Sullivan S."/>
            <person name="Sone E.D."/>
            <person name="Koren S."/>
            <person name="Silverstein K.A.T."/>
            <person name="Beckman K.B."/>
            <person name="Gohl D.M."/>
        </authorList>
    </citation>
    <scope>NUCLEOTIDE SEQUENCE</scope>
    <source>
        <strain evidence="15">Duluth1</strain>
        <tissue evidence="15">Whole animal</tissue>
    </source>
</reference>
<keyword evidence="16" id="KW-1185">Reference proteome</keyword>
<dbReference type="SMART" id="SM00255">
    <property type="entry name" value="TIR"/>
    <property type="match status" value="1"/>
</dbReference>
<protein>
    <recommendedName>
        <fullName evidence="14">TIR domain-containing protein</fullName>
    </recommendedName>
</protein>
<evidence type="ECO:0000256" key="11">
    <source>
        <dbReference type="ARBA" id="ARBA00023170"/>
    </source>
</evidence>
<feature type="domain" description="TIR" evidence="14">
    <location>
        <begin position="687"/>
        <end position="827"/>
    </location>
</feature>
<dbReference type="SUPFAM" id="SSF52058">
    <property type="entry name" value="L domain-like"/>
    <property type="match status" value="1"/>
</dbReference>
<dbReference type="PANTHER" id="PTHR24365:SF541">
    <property type="entry name" value="PROTEIN TOLL-RELATED"/>
    <property type="match status" value="1"/>
</dbReference>